<keyword evidence="2" id="KW-1185">Reference proteome</keyword>
<gene>
    <name evidence="1" type="ORF">ACFFGG_08710</name>
</gene>
<protein>
    <submittedName>
        <fullName evidence="1">Cysteine-rich CWC family protein</fullName>
    </submittedName>
</protein>
<dbReference type="Proteomes" id="UP001589834">
    <property type="component" value="Unassembled WGS sequence"/>
</dbReference>
<reference evidence="1 2" key="1">
    <citation type="submission" date="2024-09" db="EMBL/GenBank/DDBJ databases">
        <authorList>
            <person name="Sun Q."/>
            <person name="Mori K."/>
        </authorList>
    </citation>
    <scope>NUCLEOTIDE SEQUENCE [LARGE SCALE GENOMIC DNA]</scope>
    <source>
        <strain evidence="1 2">NCAIM B.02336</strain>
    </source>
</reference>
<dbReference type="Pfam" id="PF14375">
    <property type="entry name" value="Cys_rich_CWC"/>
    <property type="match status" value="1"/>
</dbReference>
<dbReference type="InterPro" id="IPR032720">
    <property type="entry name" value="Cys_rich_CWC"/>
</dbReference>
<organism evidence="1 2">
    <name type="scientific">Ottowia pentelensis</name>
    <dbReference type="NCBI Taxonomy" id="511108"/>
    <lineage>
        <taxon>Bacteria</taxon>
        <taxon>Pseudomonadati</taxon>
        <taxon>Pseudomonadota</taxon>
        <taxon>Betaproteobacteria</taxon>
        <taxon>Burkholderiales</taxon>
        <taxon>Comamonadaceae</taxon>
        <taxon>Ottowia</taxon>
    </lineage>
</organism>
<evidence type="ECO:0000313" key="1">
    <source>
        <dbReference type="EMBL" id="MFC0592636.1"/>
    </source>
</evidence>
<comment type="caution">
    <text evidence="1">The sequence shown here is derived from an EMBL/GenBank/DDBJ whole genome shotgun (WGS) entry which is preliminary data.</text>
</comment>
<evidence type="ECO:0000313" key="2">
    <source>
        <dbReference type="Proteomes" id="UP001589834"/>
    </source>
</evidence>
<name>A0ABV6PS37_9BURK</name>
<sequence length="78" mass="8103">MTPAPLPLDPTVCPLCGGPNGCAMEQERASGPPQPPCWCTQASFTPALLARLPEDARRRACICAACARAAAEGERSPP</sequence>
<dbReference type="RefSeq" id="WP_377482259.1">
    <property type="nucleotide sequence ID" value="NZ_JBHLTN010000016.1"/>
</dbReference>
<proteinExistence type="predicted"/>
<accession>A0ABV6PS37</accession>
<dbReference type="EMBL" id="JBHLTN010000016">
    <property type="protein sequence ID" value="MFC0592636.1"/>
    <property type="molecule type" value="Genomic_DNA"/>
</dbReference>